<organism evidence="8">
    <name type="scientific">Phallusia mammillata</name>
    <dbReference type="NCBI Taxonomy" id="59560"/>
    <lineage>
        <taxon>Eukaryota</taxon>
        <taxon>Metazoa</taxon>
        <taxon>Chordata</taxon>
        <taxon>Tunicata</taxon>
        <taxon>Ascidiacea</taxon>
        <taxon>Phlebobranchia</taxon>
        <taxon>Ascidiidae</taxon>
        <taxon>Phallusia</taxon>
    </lineage>
</organism>
<dbReference type="PRINTS" id="PR00724">
    <property type="entry name" value="CRBOXYPTASEC"/>
</dbReference>
<dbReference type="EC" id="3.4.16.-" evidence="7"/>
<gene>
    <name evidence="8" type="primary">Ctsa-002</name>
</gene>
<protein>
    <recommendedName>
        <fullName evidence="7">Carboxypeptidase</fullName>
        <ecNumber evidence="7">3.4.16.-</ecNumber>
    </recommendedName>
</protein>
<dbReference type="AlphaFoldDB" id="A0A6F9DAY0"/>
<proteinExistence type="evidence at transcript level"/>
<evidence type="ECO:0000256" key="4">
    <source>
        <dbReference type="ARBA" id="ARBA00022801"/>
    </source>
</evidence>
<evidence type="ECO:0000256" key="6">
    <source>
        <dbReference type="ARBA" id="ARBA00061741"/>
    </source>
</evidence>
<comment type="subunit">
    <text evidence="6">Heterodimer of a 32 kDa chain and a 20 kDa chain; disulfide-linked.</text>
</comment>
<comment type="function">
    <text evidence="5">Protective protein appears to be essential for both the activity of beta-galactosidase and neuraminidase, it associates with these enzymes and exerts a protective function necessary for their stability and activity. This protein is also a carboxypeptidase and can deamidate tachykinins.</text>
</comment>
<keyword evidence="4 7" id="KW-0378">Hydrolase</keyword>
<dbReference type="InterPro" id="IPR033124">
    <property type="entry name" value="Ser_caboxypep_his_AS"/>
</dbReference>
<dbReference type="PROSITE" id="PS00131">
    <property type="entry name" value="CARBOXYPEPT_SER_SER"/>
    <property type="match status" value="1"/>
</dbReference>
<dbReference type="GO" id="GO:1904715">
    <property type="term" value="P:negative regulation of chaperone-mediated autophagy"/>
    <property type="evidence" value="ECO:0007669"/>
    <property type="project" value="UniProtKB-ARBA"/>
</dbReference>
<keyword evidence="2 7" id="KW-0121">Carboxypeptidase</keyword>
<reference evidence="8" key="1">
    <citation type="submission" date="2020-04" db="EMBL/GenBank/DDBJ databases">
        <authorList>
            <person name="Neveu A P."/>
        </authorList>
    </citation>
    <scope>NUCLEOTIDE SEQUENCE</scope>
    <source>
        <tissue evidence="8">Whole embryo</tissue>
    </source>
</reference>
<feature type="signal peptide" evidence="7">
    <location>
        <begin position="1"/>
        <end position="18"/>
    </location>
</feature>
<dbReference type="Pfam" id="PF00450">
    <property type="entry name" value="Peptidase_S10"/>
    <property type="match status" value="1"/>
</dbReference>
<keyword evidence="3 7" id="KW-0645">Protease</keyword>
<dbReference type="SUPFAM" id="SSF53474">
    <property type="entry name" value="alpha/beta-Hydrolases"/>
    <property type="match status" value="1"/>
</dbReference>
<dbReference type="PROSITE" id="PS00560">
    <property type="entry name" value="CARBOXYPEPT_SER_HIS"/>
    <property type="match status" value="1"/>
</dbReference>
<dbReference type="FunFam" id="3.40.50.1820:FF:000335">
    <property type="entry name" value="Carboxypeptidase"/>
    <property type="match status" value="1"/>
</dbReference>
<dbReference type="InterPro" id="IPR001563">
    <property type="entry name" value="Peptidase_S10"/>
</dbReference>
<comment type="similarity">
    <text evidence="1 7">Belongs to the peptidase S10 family.</text>
</comment>
<feature type="chain" id="PRO_5026376988" description="Carboxypeptidase" evidence="7">
    <location>
        <begin position="19"/>
        <end position="474"/>
    </location>
</feature>
<dbReference type="GO" id="GO:0004185">
    <property type="term" value="F:serine-type carboxypeptidase activity"/>
    <property type="evidence" value="ECO:0007669"/>
    <property type="project" value="UniProtKB-UniRule"/>
</dbReference>
<evidence type="ECO:0000313" key="8">
    <source>
        <dbReference type="EMBL" id="CAB3234489.1"/>
    </source>
</evidence>
<dbReference type="PANTHER" id="PTHR11802:SF201">
    <property type="entry name" value="CARBOXYPEPTIDASE"/>
    <property type="match status" value="1"/>
</dbReference>
<dbReference type="EMBL" id="LR784231">
    <property type="protein sequence ID" value="CAB3234489.1"/>
    <property type="molecule type" value="mRNA"/>
</dbReference>
<evidence type="ECO:0000256" key="1">
    <source>
        <dbReference type="ARBA" id="ARBA00009431"/>
    </source>
</evidence>
<evidence type="ECO:0000256" key="2">
    <source>
        <dbReference type="ARBA" id="ARBA00022645"/>
    </source>
</evidence>
<dbReference type="PANTHER" id="PTHR11802">
    <property type="entry name" value="SERINE PROTEASE FAMILY S10 SERINE CARBOXYPEPTIDASE"/>
    <property type="match status" value="1"/>
</dbReference>
<accession>A0A6F9DAY0</accession>
<dbReference type="InterPro" id="IPR018202">
    <property type="entry name" value="Ser_caboxypep_ser_AS"/>
</dbReference>
<evidence type="ECO:0000256" key="3">
    <source>
        <dbReference type="ARBA" id="ARBA00022670"/>
    </source>
</evidence>
<evidence type="ECO:0000256" key="5">
    <source>
        <dbReference type="ARBA" id="ARBA00054649"/>
    </source>
</evidence>
<evidence type="ECO:0000256" key="7">
    <source>
        <dbReference type="RuleBase" id="RU361156"/>
    </source>
</evidence>
<sequence>MMMLRCLVLISGLACVFAAKADDLVTHLPGASPFPSFKMYSGYLDASETKHFHYWFVESQNDPASDPVVLWLNGGPGCSSLDGFLSENGPLHVKDDGETLSNNPYSWNKIANVIYLESPAGVGYSYDDNGDTKVNDDDVSMLNHNALVDFFKKFPEYASNPFFVTGESYGGIYVPTLSVRIMEGSFKFNFKGMAIGNGLSSFPLNDNSLIFFGYYHGLYGASLWDNLTTHCCVDGMGVQEKCNFHASPNAQCQQGVFEAFNIVYQSGLNEYALYLDCYGGAGTSKLRYLHDMKNLFQKNLLVRKYSTIVERKLTQTLNVQQGKDSTGVVPPCINSTAETNWLNRQDVRSALHIKAHLPEWSVCSNLQYTTIYQNMTAQYHQLLKHPDFHILLYNGDTDMACNFLGDEWFVESLKQPVSRSRKPWYLEGQVAGFAQEYGTLSYTTIRGAGHMVPQWAPTYAFAMFEKFINNKHFV</sequence>
<dbReference type="GO" id="GO:0031647">
    <property type="term" value="P:regulation of protein stability"/>
    <property type="evidence" value="ECO:0007669"/>
    <property type="project" value="UniProtKB-ARBA"/>
</dbReference>
<dbReference type="Gene3D" id="3.40.50.1820">
    <property type="entry name" value="alpha/beta hydrolase"/>
    <property type="match status" value="2"/>
</dbReference>
<name>A0A6F9DAY0_9ASCI</name>
<keyword evidence="7" id="KW-0732">Signal</keyword>
<dbReference type="InterPro" id="IPR029058">
    <property type="entry name" value="AB_hydrolase_fold"/>
</dbReference>
<dbReference type="GO" id="GO:0006508">
    <property type="term" value="P:proteolysis"/>
    <property type="evidence" value="ECO:0007669"/>
    <property type="project" value="UniProtKB-KW"/>
</dbReference>